<name>A0A7R9MCQ5_9ACAR</name>
<dbReference type="GO" id="GO:0005789">
    <property type="term" value="C:endoplasmic reticulum membrane"/>
    <property type="evidence" value="ECO:0007669"/>
    <property type="project" value="UniProtKB-SubCell"/>
</dbReference>
<reference evidence="12" key="1">
    <citation type="submission" date="2020-11" db="EMBL/GenBank/DDBJ databases">
        <authorList>
            <person name="Tran Van P."/>
        </authorList>
    </citation>
    <scope>NUCLEOTIDE SEQUENCE</scope>
</reference>
<keyword evidence="4 11" id="KW-0812">Transmembrane</keyword>
<evidence type="ECO:0000256" key="10">
    <source>
        <dbReference type="SAM" id="Coils"/>
    </source>
</evidence>
<dbReference type="InterPro" id="IPR029012">
    <property type="entry name" value="Helix_hairpin_bin_sf"/>
</dbReference>
<evidence type="ECO:0000256" key="11">
    <source>
        <dbReference type="SAM" id="Phobius"/>
    </source>
</evidence>
<feature type="transmembrane region" description="Helical" evidence="11">
    <location>
        <begin position="15"/>
        <end position="41"/>
    </location>
</feature>
<evidence type="ECO:0000256" key="6">
    <source>
        <dbReference type="ARBA" id="ARBA00022989"/>
    </source>
</evidence>
<dbReference type="PANTHER" id="PTHR42650:SF1">
    <property type="entry name" value="GUIDED ENTRY OF TAIL-ANCHORED PROTEINS FACTOR 1"/>
    <property type="match status" value="1"/>
</dbReference>
<evidence type="ECO:0000256" key="7">
    <source>
        <dbReference type="ARBA" id="ARBA00023136"/>
    </source>
</evidence>
<keyword evidence="6 11" id="KW-1133">Transmembrane helix</keyword>
<evidence type="ECO:0000256" key="1">
    <source>
        <dbReference type="ARBA" id="ARBA00004477"/>
    </source>
</evidence>
<evidence type="ECO:0000313" key="12">
    <source>
        <dbReference type="EMBL" id="CAD7656516.1"/>
    </source>
</evidence>
<keyword evidence="10" id="KW-0175">Coiled coil</keyword>
<dbReference type="EMBL" id="CAJPVJ010011260">
    <property type="protein sequence ID" value="CAG2173703.1"/>
    <property type="molecule type" value="Genomic_DNA"/>
</dbReference>
<feature type="coiled-coil region" evidence="10">
    <location>
        <begin position="66"/>
        <end position="93"/>
    </location>
</feature>
<keyword evidence="7 11" id="KW-0472">Membrane</keyword>
<dbReference type="GO" id="GO:0043495">
    <property type="term" value="F:protein-membrane adaptor activity"/>
    <property type="evidence" value="ECO:0007669"/>
    <property type="project" value="TreeGrafter"/>
</dbReference>
<evidence type="ECO:0000256" key="8">
    <source>
        <dbReference type="ARBA" id="ARBA00032437"/>
    </source>
</evidence>
<gene>
    <name evidence="12" type="ORF">ONB1V03_LOCUS13152</name>
</gene>
<evidence type="ECO:0000313" key="13">
    <source>
        <dbReference type="Proteomes" id="UP000728032"/>
    </source>
</evidence>
<comment type="similarity">
    <text evidence="2">Belongs to the WRB/GET1 family.</text>
</comment>
<evidence type="ECO:0000256" key="9">
    <source>
        <dbReference type="ARBA" id="ARBA00033006"/>
    </source>
</evidence>
<feature type="transmembrane region" description="Helical" evidence="11">
    <location>
        <begin position="275"/>
        <end position="302"/>
    </location>
</feature>
<dbReference type="Proteomes" id="UP000728032">
    <property type="component" value="Unassembled WGS sequence"/>
</dbReference>
<dbReference type="OrthoDB" id="69461at2759"/>
<dbReference type="Gene3D" id="1.10.287.660">
    <property type="entry name" value="Helix hairpin bin"/>
    <property type="match status" value="1"/>
</dbReference>
<dbReference type="GO" id="GO:0071816">
    <property type="term" value="P:tail-anchored membrane protein insertion into ER membrane"/>
    <property type="evidence" value="ECO:0007669"/>
    <property type="project" value="InterPro"/>
</dbReference>
<evidence type="ECO:0000256" key="2">
    <source>
        <dbReference type="ARBA" id="ARBA00010799"/>
    </source>
</evidence>
<dbReference type="EMBL" id="OC926085">
    <property type="protein sequence ID" value="CAD7656516.1"/>
    <property type="molecule type" value="Genomic_DNA"/>
</dbReference>
<keyword evidence="13" id="KW-1185">Reference proteome</keyword>
<proteinExistence type="inferred from homology"/>
<keyword evidence="5" id="KW-0256">Endoplasmic reticulum</keyword>
<evidence type="ECO:0000256" key="4">
    <source>
        <dbReference type="ARBA" id="ARBA00022692"/>
    </source>
</evidence>
<sequence length="354" mass="39593">MTAQMDPKSNYNYNLFLFVTFWGFFNAFIPLIVKLVLTVFLNETQMEESLRRQIRDLKTELSDISMSDEFAKYAKIQRKLNKAKDQLKSQSDAQTIFRIKAKVFLYIILYAISVSYHCYIDNTLIAMLHDKADGLVEKIGKPNEDSKGCGVSGAIGITPWTAITAWTVVLADVVTPKEYEISDGALIASSFIEIIGLVICCGCLVFIVSMILNGVERSAKKRSNQLPVVVQPPAQPPQPTPPPVIKRAGQIFMIYDYNSWTVVWAKEKVDNVDEVLLGMGIIGLLVCLVCCGCLALIVWLLVRLVTTGVQEVMGNQQNDQKLVYHHVQPQPNQPAVYHEVQPSQSQSPAISIRH</sequence>
<feature type="transmembrane region" description="Helical" evidence="11">
    <location>
        <begin position="103"/>
        <end position="120"/>
    </location>
</feature>
<accession>A0A7R9MCQ5</accession>
<dbReference type="AlphaFoldDB" id="A0A7R9MCQ5"/>
<organism evidence="12">
    <name type="scientific">Oppiella nova</name>
    <dbReference type="NCBI Taxonomy" id="334625"/>
    <lineage>
        <taxon>Eukaryota</taxon>
        <taxon>Metazoa</taxon>
        <taxon>Ecdysozoa</taxon>
        <taxon>Arthropoda</taxon>
        <taxon>Chelicerata</taxon>
        <taxon>Arachnida</taxon>
        <taxon>Acari</taxon>
        <taxon>Acariformes</taxon>
        <taxon>Sarcoptiformes</taxon>
        <taxon>Oribatida</taxon>
        <taxon>Brachypylina</taxon>
        <taxon>Oppioidea</taxon>
        <taxon>Oppiidae</taxon>
        <taxon>Oppiella</taxon>
    </lineage>
</organism>
<dbReference type="Pfam" id="PF04420">
    <property type="entry name" value="CHD5"/>
    <property type="match status" value="1"/>
</dbReference>
<comment type="subcellular location">
    <subcellularLocation>
        <location evidence="1">Endoplasmic reticulum membrane</location>
        <topology evidence="1">Multi-pass membrane protein</topology>
    </subcellularLocation>
</comment>
<dbReference type="InterPro" id="IPR028945">
    <property type="entry name" value="Get1"/>
</dbReference>
<dbReference type="GO" id="GO:0043529">
    <property type="term" value="C:GET complex"/>
    <property type="evidence" value="ECO:0007669"/>
    <property type="project" value="TreeGrafter"/>
</dbReference>
<evidence type="ECO:0000256" key="3">
    <source>
        <dbReference type="ARBA" id="ARBA00017951"/>
    </source>
</evidence>
<evidence type="ECO:0000256" key="5">
    <source>
        <dbReference type="ARBA" id="ARBA00022824"/>
    </source>
</evidence>
<protein>
    <recommendedName>
        <fullName evidence="3">Guided entry of tail-anchored proteins factor 1</fullName>
    </recommendedName>
    <alternativeName>
        <fullName evidence="8">Tail-anchored protein insertion receptor WRB</fullName>
    </alternativeName>
    <alternativeName>
        <fullName evidence="9">Tryptophan-rich basic protein</fullName>
    </alternativeName>
</protein>
<feature type="transmembrane region" description="Helical" evidence="11">
    <location>
        <begin position="186"/>
        <end position="212"/>
    </location>
</feature>
<dbReference type="PANTHER" id="PTHR42650">
    <property type="entry name" value="TAIL-ANCHORED PROTEIN INSERTION RECEPTOR WRB"/>
    <property type="match status" value="1"/>
</dbReference>